<dbReference type="InterPro" id="IPR029058">
    <property type="entry name" value="AB_hydrolase_fold"/>
</dbReference>
<dbReference type="Gene3D" id="3.40.50.1820">
    <property type="entry name" value="alpha/beta hydrolase"/>
    <property type="match status" value="1"/>
</dbReference>
<proteinExistence type="inferred from homology"/>
<sequence>MARTVYFAITCLLSVVLSFFELGGHLVAANPGRPSILPGRNCTINEHPDVSDLAGASYVPHVRAARLPSGRTYRYVHYSPHGPEKLTVLFLHGFPSSAYDWRRQFAYFAALGYGVLAPDLLGYGGTDKPADVGAYTLKTQAREIVELLDCAGVGMVMSVGHDLGSPLLSRIATYYPTRSTKYVFLDIGYVAPPLGLTAAGIAALNAQTLATEGYEPSGYWSFFNETGAGLVLDTHDEAVHNRIFAPERGGYDPALNHYRALYRDLNLQDENVIPKSATNLTKPVLLLTAAKDPVGTPARAERSTRPYAPDLWVQEIDSGHFLMLEKADEVNKAIKEFFENE</sequence>
<feature type="chain" id="PRO_5042281950" description="AB hydrolase-1 domain-containing protein" evidence="3">
    <location>
        <begin position="19"/>
        <end position="341"/>
    </location>
</feature>
<dbReference type="PRINTS" id="PR00111">
    <property type="entry name" value="ABHYDROLASE"/>
</dbReference>
<dbReference type="PANTHER" id="PTHR43329">
    <property type="entry name" value="EPOXIDE HYDROLASE"/>
    <property type="match status" value="1"/>
</dbReference>
<evidence type="ECO:0000256" key="3">
    <source>
        <dbReference type="SAM" id="SignalP"/>
    </source>
</evidence>
<feature type="signal peptide" evidence="3">
    <location>
        <begin position="1"/>
        <end position="18"/>
    </location>
</feature>
<organism evidence="5 6">
    <name type="scientific">Lepraria neglecta</name>
    <dbReference type="NCBI Taxonomy" id="209136"/>
    <lineage>
        <taxon>Eukaryota</taxon>
        <taxon>Fungi</taxon>
        <taxon>Dikarya</taxon>
        <taxon>Ascomycota</taxon>
        <taxon>Pezizomycotina</taxon>
        <taxon>Lecanoromycetes</taxon>
        <taxon>OSLEUM clade</taxon>
        <taxon>Lecanoromycetidae</taxon>
        <taxon>Lecanorales</taxon>
        <taxon>Lecanorineae</taxon>
        <taxon>Stereocaulaceae</taxon>
        <taxon>Lepraria</taxon>
    </lineage>
</organism>
<dbReference type="AlphaFoldDB" id="A0AAE0DFU2"/>
<keyword evidence="3" id="KW-0732">Signal</keyword>
<gene>
    <name evidence="5" type="ORF">OEA41_004380</name>
</gene>
<dbReference type="Proteomes" id="UP001276659">
    <property type="component" value="Unassembled WGS sequence"/>
</dbReference>
<feature type="domain" description="AB hydrolase-1" evidence="4">
    <location>
        <begin position="87"/>
        <end position="327"/>
    </location>
</feature>
<dbReference type="EMBL" id="JASNWA010000010">
    <property type="protein sequence ID" value="KAK3167934.1"/>
    <property type="molecule type" value="Genomic_DNA"/>
</dbReference>
<keyword evidence="6" id="KW-1185">Reference proteome</keyword>
<evidence type="ECO:0000313" key="6">
    <source>
        <dbReference type="Proteomes" id="UP001276659"/>
    </source>
</evidence>
<evidence type="ECO:0000313" key="5">
    <source>
        <dbReference type="EMBL" id="KAK3167934.1"/>
    </source>
</evidence>
<dbReference type="Pfam" id="PF00561">
    <property type="entry name" value="Abhydrolase_1"/>
    <property type="match status" value="1"/>
</dbReference>
<evidence type="ECO:0000259" key="4">
    <source>
        <dbReference type="Pfam" id="PF00561"/>
    </source>
</evidence>
<dbReference type="InterPro" id="IPR000073">
    <property type="entry name" value="AB_hydrolase_1"/>
</dbReference>
<reference evidence="5" key="1">
    <citation type="submission" date="2022-11" db="EMBL/GenBank/DDBJ databases">
        <title>Chromosomal genome sequence assembly and mating type (MAT) locus characterization of the leprose asexual lichenized fungus Lepraria neglecta (Nyl.) Erichsen.</title>
        <authorList>
            <person name="Allen J.L."/>
            <person name="Pfeffer B."/>
        </authorList>
    </citation>
    <scope>NUCLEOTIDE SEQUENCE</scope>
    <source>
        <strain evidence="5">Allen 5258</strain>
    </source>
</reference>
<dbReference type="PRINTS" id="PR00412">
    <property type="entry name" value="EPOXHYDRLASE"/>
</dbReference>
<keyword evidence="1" id="KW-0378">Hydrolase</keyword>
<protein>
    <recommendedName>
        <fullName evidence="4">AB hydrolase-1 domain-containing protein</fullName>
    </recommendedName>
</protein>
<accession>A0AAE0DFU2</accession>
<comment type="similarity">
    <text evidence="2">Belongs to the AB hydrolase superfamily. Epoxide hydrolase family.</text>
</comment>
<dbReference type="GO" id="GO:0016787">
    <property type="term" value="F:hydrolase activity"/>
    <property type="evidence" value="ECO:0007669"/>
    <property type="project" value="UniProtKB-KW"/>
</dbReference>
<name>A0AAE0DFU2_9LECA</name>
<dbReference type="InterPro" id="IPR000639">
    <property type="entry name" value="Epox_hydrolase-like"/>
</dbReference>
<evidence type="ECO:0000256" key="1">
    <source>
        <dbReference type="ARBA" id="ARBA00022801"/>
    </source>
</evidence>
<comment type="caution">
    <text evidence="5">The sequence shown here is derived from an EMBL/GenBank/DDBJ whole genome shotgun (WGS) entry which is preliminary data.</text>
</comment>
<evidence type="ECO:0000256" key="2">
    <source>
        <dbReference type="ARBA" id="ARBA00038334"/>
    </source>
</evidence>
<dbReference type="SUPFAM" id="SSF53474">
    <property type="entry name" value="alpha/beta-Hydrolases"/>
    <property type="match status" value="1"/>
</dbReference>